<evidence type="ECO:0000313" key="3">
    <source>
        <dbReference type="Proteomes" id="UP000018001"/>
    </source>
</evidence>
<protein>
    <submittedName>
        <fullName evidence="2">Uncharacterized protein</fullName>
    </submittedName>
</protein>
<dbReference type="AlphaFoldDB" id="V5I690"/>
<name>V5I690_BYSSN</name>
<keyword evidence="3" id="KW-1185">Reference proteome</keyword>
<evidence type="ECO:0000313" key="2">
    <source>
        <dbReference type="EMBL" id="GAE00306.1"/>
    </source>
</evidence>
<sequence>LVRQPRGPRPIPPPGQQLASPRENLPPADQASRGLSRSGGDCTPHAPGLPVRPSHRPPRLLPSHVPPRPPTNPNPPLPDPPGPTCRCASGQPPARTPSGPRRARRPGFFLHRLTGPRRARILRATVHVHRSHCGGAILYGQNAPGCGPPFPYKVGQQLATLPAGPAVKGPVIVP</sequence>
<evidence type="ECO:0000256" key="1">
    <source>
        <dbReference type="SAM" id="MobiDB-lite"/>
    </source>
</evidence>
<comment type="caution">
    <text evidence="2">The sequence shown here is derived from an EMBL/GenBank/DDBJ whole genome shotgun (WGS) entry which is preliminary data.</text>
</comment>
<dbReference type="HOGENOM" id="CLU_1543687_0_0_1"/>
<dbReference type="InParanoid" id="V5I690"/>
<dbReference type="EMBL" id="BAUL01000789">
    <property type="protein sequence ID" value="GAE00306.1"/>
    <property type="molecule type" value="Genomic_DNA"/>
</dbReference>
<feature type="non-terminal residue" evidence="2">
    <location>
        <position position="1"/>
    </location>
</feature>
<feature type="non-terminal residue" evidence="2">
    <location>
        <position position="174"/>
    </location>
</feature>
<gene>
    <name evidence="2" type="ORF">PVAR5_9053</name>
</gene>
<dbReference type="PRINTS" id="PR01217">
    <property type="entry name" value="PRICHEXTENSN"/>
</dbReference>
<proteinExistence type="predicted"/>
<reference evidence="3" key="1">
    <citation type="journal article" date="2014" name="Genome Announc.">
        <title>Draft genome sequence of the formaldehyde-resistant fungus Byssochlamys spectabilis No. 5 (anamorph Paecilomyces variotii No. 5) (NBRC109023).</title>
        <authorList>
            <person name="Oka T."/>
            <person name="Ekino K."/>
            <person name="Fukuda K."/>
            <person name="Nomura Y."/>
        </authorList>
    </citation>
    <scope>NUCLEOTIDE SEQUENCE [LARGE SCALE GENOMIC DNA]</scope>
    <source>
        <strain evidence="3">No. 5 / NBRC 109023</strain>
    </source>
</reference>
<dbReference type="Proteomes" id="UP000018001">
    <property type="component" value="Unassembled WGS sequence"/>
</dbReference>
<feature type="region of interest" description="Disordered" evidence="1">
    <location>
        <begin position="1"/>
        <end position="106"/>
    </location>
</feature>
<organism evidence="2 3">
    <name type="scientific">Byssochlamys spectabilis (strain No. 5 / NBRC 109023)</name>
    <name type="common">Paecilomyces variotii</name>
    <dbReference type="NCBI Taxonomy" id="1356009"/>
    <lineage>
        <taxon>Eukaryota</taxon>
        <taxon>Fungi</taxon>
        <taxon>Dikarya</taxon>
        <taxon>Ascomycota</taxon>
        <taxon>Pezizomycotina</taxon>
        <taxon>Eurotiomycetes</taxon>
        <taxon>Eurotiomycetidae</taxon>
        <taxon>Eurotiales</taxon>
        <taxon>Thermoascaceae</taxon>
        <taxon>Paecilomyces</taxon>
    </lineage>
</organism>
<accession>V5I690</accession>
<feature type="compositionally biased region" description="Pro residues" evidence="1">
    <location>
        <begin position="64"/>
        <end position="83"/>
    </location>
</feature>